<evidence type="ECO:0000259" key="2">
    <source>
        <dbReference type="PROSITE" id="PS50157"/>
    </source>
</evidence>
<evidence type="ECO:0000313" key="3">
    <source>
        <dbReference type="EMBL" id="PHH60307.1"/>
    </source>
</evidence>
<protein>
    <recommendedName>
        <fullName evidence="2">C2H2-type domain-containing protein</fullName>
    </recommendedName>
</protein>
<evidence type="ECO:0000313" key="4">
    <source>
        <dbReference type="Proteomes" id="UP000226192"/>
    </source>
</evidence>
<organism evidence="3 4">
    <name type="scientific">Ophiocordyceps australis</name>
    <dbReference type="NCBI Taxonomy" id="1399860"/>
    <lineage>
        <taxon>Eukaryota</taxon>
        <taxon>Fungi</taxon>
        <taxon>Dikarya</taxon>
        <taxon>Ascomycota</taxon>
        <taxon>Pezizomycotina</taxon>
        <taxon>Sordariomycetes</taxon>
        <taxon>Hypocreomycetidae</taxon>
        <taxon>Hypocreales</taxon>
        <taxon>Ophiocordycipitaceae</taxon>
        <taxon>Ophiocordyceps</taxon>
    </lineage>
</organism>
<evidence type="ECO:0000256" key="1">
    <source>
        <dbReference type="PROSITE-ProRule" id="PRU00042"/>
    </source>
</evidence>
<dbReference type="Proteomes" id="UP000226192">
    <property type="component" value="Unassembled WGS sequence"/>
</dbReference>
<proteinExistence type="predicted"/>
<keyword evidence="4" id="KW-1185">Reference proteome</keyword>
<dbReference type="SMART" id="SM00355">
    <property type="entry name" value="ZnF_C2H2"/>
    <property type="match status" value="3"/>
</dbReference>
<dbReference type="PROSITE" id="PS50157">
    <property type="entry name" value="ZINC_FINGER_C2H2_2"/>
    <property type="match status" value="1"/>
</dbReference>
<sequence length="304" mass="34171">MSSYRYPDAQPEEKPWDDPAQAVAKCQQCHISFATGKAKRYHMQQVHPQKQELICPGCGQGPFSRVGHLVQHIENGGCSGITVYEIDRIRVEKVDFACHMEAQTQEALRYNFSSYLVPGFNGYAADGVFNKKGVETQKTPTKLPIKEGIQLLESEKHHPRHPEFNPMAYRALDGLYSCPKKCGMAFKYVGDLSKHLLSPIHGIREYKCCCCGTIFKLLAAIASHAEGAASSRCRIRDNYYYGAFIDQLTGGLVEVDGYHDDGTTKYIISREAHKHYAPKPEHKGPKPAVQELSEAWGCETWTIW</sequence>
<dbReference type="GO" id="GO:0008270">
    <property type="term" value="F:zinc ion binding"/>
    <property type="evidence" value="ECO:0007669"/>
    <property type="project" value="UniProtKB-KW"/>
</dbReference>
<dbReference type="InterPro" id="IPR013087">
    <property type="entry name" value="Znf_C2H2_type"/>
</dbReference>
<dbReference type="EMBL" id="NJET01000153">
    <property type="protein sequence ID" value="PHH60307.1"/>
    <property type="molecule type" value="Genomic_DNA"/>
</dbReference>
<dbReference type="OrthoDB" id="8117402at2759"/>
<gene>
    <name evidence="3" type="ORF">CDD81_1862</name>
</gene>
<comment type="caution">
    <text evidence="3">The sequence shown here is derived from an EMBL/GenBank/DDBJ whole genome shotgun (WGS) entry which is preliminary data.</text>
</comment>
<keyword evidence="1" id="KW-0479">Metal-binding</keyword>
<name>A0A2C5XV25_9HYPO</name>
<keyword evidence="1" id="KW-0862">Zinc</keyword>
<accession>A0A2C5XV25</accession>
<dbReference type="PROSITE" id="PS00028">
    <property type="entry name" value="ZINC_FINGER_C2H2_1"/>
    <property type="match status" value="2"/>
</dbReference>
<dbReference type="AlphaFoldDB" id="A0A2C5XV25"/>
<dbReference type="STRING" id="1399860.A0A2C5XV25"/>
<dbReference type="Gene3D" id="3.30.160.60">
    <property type="entry name" value="Classic Zinc Finger"/>
    <property type="match status" value="2"/>
</dbReference>
<feature type="domain" description="C2H2-type" evidence="2">
    <location>
        <begin position="176"/>
        <end position="201"/>
    </location>
</feature>
<keyword evidence="1" id="KW-0863">Zinc-finger</keyword>
<reference evidence="3 4" key="1">
    <citation type="submission" date="2017-06" db="EMBL/GenBank/DDBJ databases">
        <title>Ant-infecting Ophiocordyceps genomes reveal a high diversity of potential behavioral manipulation genes and a possible major role for enterotoxins.</title>
        <authorList>
            <person name="De Bekker C."/>
            <person name="Evans H.C."/>
            <person name="Brachmann A."/>
            <person name="Hughes D.P."/>
        </authorList>
    </citation>
    <scope>NUCLEOTIDE SEQUENCE [LARGE SCALE GENOMIC DNA]</scope>
    <source>
        <strain evidence="3 4">Map64</strain>
    </source>
</reference>